<comment type="caution">
    <text evidence="2">The sequence shown here is derived from an EMBL/GenBank/DDBJ whole genome shotgun (WGS) entry which is preliminary data.</text>
</comment>
<feature type="transmembrane region" description="Helical" evidence="1">
    <location>
        <begin position="212"/>
        <end position="241"/>
    </location>
</feature>
<sequence>MRTLILLTTLITGLVLPTGTNAVVYHHPVQFKSELSLLSLNLLDQQGLNNSSIHIKTLEKQLGRKLRFMERVGLWIFRRKMKKAARRQFKGKSQRIPNGRALVLTHKRKANKVRYIRIGQKVAVLSKGASQKIEGKLVDIQENSVVISKKSGEIVEVPINDVFRISKKSSGAAIVRVIGAIFLIISIPFFVRGGQEKKSANQTSGCATSAAATAAAIALITFGYTLLLIGLVLLIIGIAAAQSSYDLTEGSDWELSAKKADQGS</sequence>
<protein>
    <submittedName>
        <fullName evidence="2">Uncharacterized protein</fullName>
    </submittedName>
</protein>
<accession>A0A2D0N1U5</accession>
<keyword evidence="1" id="KW-1133">Transmembrane helix</keyword>
<reference evidence="2 3" key="1">
    <citation type="submission" date="2017-10" db="EMBL/GenBank/DDBJ databases">
        <title>The draft genome sequence of Lewinella nigricans NBRC 102662.</title>
        <authorList>
            <person name="Wang K."/>
        </authorList>
    </citation>
    <scope>NUCLEOTIDE SEQUENCE [LARGE SCALE GENOMIC DNA]</scope>
    <source>
        <strain evidence="2 3">NBRC 102662</strain>
    </source>
</reference>
<keyword evidence="1" id="KW-0472">Membrane</keyword>
<dbReference type="AlphaFoldDB" id="A0A2D0N1U5"/>
<dbReference type="Proteomes" id="UP000223913">
    <property type="component" value="Unassembled WGS sequence"/>
</dbReference>
<keyword evidence="1" id="KW-0812">Transmembrane</keyword>
<name>A0A2D0N1U5_FLAN2</name>
<dbReference type="RefSeq" id="WP_099154157.1">
    <property type="nucleotide sequence ID" value="NZ_PDUD01000040.1"/>
</dbReference>
<gene>
    <name evidence="2" type="ORF">CRP01_32015</name>
</gene>
<keyword evidence="3" id="KW-1185">Reference proteome</keyword>
<organism evidence="2 3">
    <name type="scientific">Flavilitoribacter nigricans (strain ATCC 23147 / DSM 23189 / NBRC 102662 / NCIMB 1420 / SS-2)</name>
    <name type="common">Lewinella nigricans</name>
    <dbReference type="NCBI Taxonomy" id="1122177"/>
    <lineage>
        <taxon>Bacteria</taxon>
        <taxon>Pseudomonadati</taxon>
        <taxon>Bacteroidota</taxon>
        <taxon>Saprospiria</taxon>
        <taxon>Saprospirales</taxon>
        <taxon>Lewinellaceae</taxon>
        <taxon>Flavilitoribacter</taxon>
    </lineage>
</organism>
<evidence type="ECO:0000256" key="1">
    <source>
        <dbReference type="SAM" id="Phobius"/>
    </source>
</evidence>
<dbReference type="EMBL" id="PDUD01000040">
    <property type="protein sequence ID" value="PHN02410.1"/>
    <property type="molecule type" value="Genomic_DNA"/>
</dbReference>
<evidence type="ECO:0000313" key="2">
    <source>
        <dbReference type="EMBL" id="PHN02410.1"/>
    </source>
</evidence>
<evidence type="ECO:0000313" key="3">
    <source>
        <dbReference type="Proteomes" id="UP000223913"/>
    </source>
</evidence>
<proteinExistence type="predicted"/>
<feature type="transmembrane region" description="Helical" evidence="1">
    <location>
        <begin position="173"/>
        <end position="191"/>
    </location>
</feature>